<organism evidence="1">
    <name type="scientific">Rhizophora mucronata</name>
    <name type="common">Asiatic mangrove</name>
    <dbReference type="NCBI Taxonomy" id="61149"/>
    <lineage>
        <taxon>Eukaryota</taxon>
        <taxon>Viridiplantae</taxon>
        <taxon>Streptophyta</taxon>
        <taxon>Embryophyta</taxon>
        <taxon>Tracheophyta</taxon>
        <taxon>Spermatophyta</taxon>
        <taxon>Magnoliopsida</taxon>
        <taxon>eudicotyledons</taxon>
        <taxon>Gunneridae</taxon>
        <taxon>Pentapetalae</taxon>
        <taxon>rosids</taxon>
        <taxon>fabids</taxon>
        <taxon>Malpighiales</taxon>
        <taxon>Rhizophoraceae</taxon>
        <taxon>Rhizophora</taxon>
    </lineage>
</organism>
<dbReference type="AlphaFoldDB" id="A0A2P2NR62"/>
<sequence>MVGKFSDNGKIIINFAACMHCCEDESSQN</sequence>
<name>A0A2P2NR62_RHIMU</name>
<proteinExistence type="predicted"/>
<protein>
    <submittedName>
        <fullName evidence="1">Uncharacterized protein</fullName>
    </submittedName>
</protein>
<reference evidence="1" key="1">
    <citation type="submission" date="2018-02" db="EMBL/GenBank/DDBJ databases">
        <title>Rhizophora mucronata_Transcriptome.</title>
        <authorList>
            <person name="Meera S.P."/>
            <person name="Sreeshan A."/>
            <person name="Augustine A."/>
        </authorList>
    </citation>
    <scope>NUCLEOTIDE SEQUENCE</scope>
    <source>
        <tissue evidence="1">Leaf</tissue>
    </source>
</reference>
<dbReference type="EMBL" id="GGEC01064430">
    <property type="protein sequence ID" value="MBX44914.1"/>
    <property type="molecule type" value="Transcribed_RNA"/>
</dbReference>
<accession>A0A2P2NR62</accession>
<evidence type="ECO:0000313" key="1">
    <source>
        <dbReference type="EMBL" id="MBX44914.1"/>
    </source>
</evidence>